<gene>
    <name evidence="3" type="ORF">DFR40_3324</name>
</gene>
<dbReference type="RefSeq" id="WP_121459579.1">
    <property type="nucleotide sequence ID" value="NZ_RBXP01000020.1"/>
</dbReference>
<reference evidence="3 4" key="1">
    <citation type="submission" date="2018-10" db="EMBL/GenBank/DDBJ databases">
        <title>Genomic Encyclopedia of Type Strains, Phase IV (KMG-IV): sequencing the most valuable type-strain genomes for metagenomic binning, comparative biology and taxonomic classification.</title>
        <authorList>
            <person name="Goeker M."/>
        </authorList>
    </citation>
    <scope>NUCLEOTIDE SEQUENCE [LARGE SCALE GENOMIC DNA]</scope>
    <source>
        <strain evidence="3 4">DSM 23841</strain>
    </source>
</reference>
<dbReference type="PIRSF" id="PIRSF018266">
    <property type="entry name" value="FecR"/>
    <property type="match status" value="1"/>
</dbReference>
<evidence type="ECO:0000313" key="4">
    <source>
        <dbReference type="Proteomes" id="UP000270626"/>
    </source>
</evidence>
<dbReference type="Pfam" id="PF16220">
    <property type="entry name" value="DUF4880"/>
    <property type="match status" value="1"/>
</dbReference>
<dbReference type="InterPro" id="IPR012373">
    <property type="entry name" value="Ferrdict_sens_TM"/>
</dbReference>
<keyword evidence="4" id="KW-1185">Reference proteome</keyword>
<evidence type="ECO:0000313" key="3">
    <source>
        <dbReference type="EMBL" id="RKT49658.1"/>
    </source>
</evidence>
<dbReference type="AlphaFoldDB" id="A0A495VPG9"/>
<dbReference type="Pfam" id="PF04773">
    <property type="entry name" value="FecR"/>
    <property type="match status" value="1"/>
</dbReference>
<comment type="caution">
    <text evidence="3">The sequence shown here is derived from an EMBL/GenBank/DDBJ whole genome shotgun (WGS) entry which is preliminary data.</text>
</comment>
<feature type="domain" description="FecR protein" evidence="1">
    <location>
        <begin position="114"/>
        <end position="212"/>
    </location>
</feature>
<dbReference type="OrthoDB" id="1100567at2"/>
<name>A0A495VPG9_9RHOO</name>
<dbReference type="Gene3D" id="2.60.120.1440">
    <property type="match status" value="1"/>
</dbReference>
<evidence type="ECO:0000259" key="2">
    <source>
        <dbReference type="Pfam" id="PF16220"/>
    </source>
</evidence>
<feature type="domain" description="FecR N-terminal" evidence="2">
    <location>
        <begin position="17"/>
        <end position="57"/>
    </location>
</feature>
<dbReference type="GO" id="GO:0016989">
    <property type="term" value="F:sigma factor antagonist activity"/>
    <property type="evidence" value="ECO:0007669"/>
    <property type="project" value="TreeGrafter"/>
</dbReference>
<dbReference type="EMBL" id="RBXP01000020">
    <property type="protein sequence ID" value="RKT49658.1"/>
    <property type="molecule type" value="Genomic_DNA"/>
</dbReference>
<proteinExistence type="predicted"/>
<dbReference type="InterPro" id="IPR032623">
    <property type="entry name" value="FecR_N"/>
</dbReference>
<dbReference type="PANTHER" id="PTHR30273">
    <property type="entry name" value="PERIPLASMIC SIGNAL SENSOR AND SIGMA FACTOR ACTIVATOR FECR-RELATED"/>
    <property type="match status" value="1"/>
</dbReference>
<organism evidence="3 4">
    <name type="scientific">Azonexus fungiphilus</name>
    <dbReference type="NCBI Taxonomy" id="146940"/>
    <lineage>
        <taxon>Bacteria</taxon>
        <taxon>Pseudomonadati</taxon>
        <taxon>Pseudomonadota</taxon>
        <taxon>Betaproteobacteria</taxon>
        <taxon>Rhodocyclales</taxon>
        <taxon>Azonexaceae</taxon>
        <taxon>Azonexus</taxon>
    </lineage>
</organism>
<dbReference type="PANTHER" id="PTHR30273:SF2">
    <property type="entry name" value="PROTEIN FECR"/>
    <property type="match status" value="1"/>
</dbReference>
<sequence length="327" mass="34774">MRPSTVNVAGDERAAIRAAATWYARQCSGSFAAAERAAWQAWLTASPLHREAWRQVEGVCASLGSLPGQIAGPALRGVSASRRQALRALAGIAAAAPLAWFGYRIADAHGLGADLRTAVGERRTLRLADGSSLILDTDSAVDVTFDARQRLLRLRRGQLMVTTADDPQTRLDTPRRPFLVATPHGLCEALGTRFSVRTGDGRSRVAVLDEQVRVAPAAHPARPLLLAAGQQLVFDDNGAGSIEAALPAAATWAGGSLVAVDMPLAELLAELGRYRHGLLTCHPAVAGLLISGAFPVDDTDRALRLLIETFPLQTISRTRYWIDVAAA</sequence>
<dbReference type="Proteomes" id="UP000270626">
    <property type="component" value="Unassembled WGS sequence"/>
</dbReference>
<protein>
    <submittedName>
        <fullName evidence="3">FecR family protein</fullName>
    </submittedName>
</protein>
<dbReference type="InterPro" id="IPR006860">
    <property type="entry name" value="FecR"/>
</dbReference>
<evidence type="ECO:0000259" key="1">
    <source>
        <dbReference type="Pfam" id="PF04773"/>
    </source>
</evidence>
<accession>A0A495VPG9</accession>